<evidence type="ECO:0000313" key="10">
    <source>
        <dbReference type="Proteomes" id="UP000216207"/>
    </source>
</evidence>
<dbReference type="GO" id="GO:0016020">
    <property type="term" value="C:membrane"/>
    <property type="evidence" value="ECO:0007669"/>
    <property type="project" value="UniProtKB-SubCell"/>
</dbReference>
<keyword evidence="5 8" id="KW-0812">Transmembrane</keyword>
<comment type="similarity">
    <text evidence="2">Belongs to the amino acid-polyamine-organocation (APC) superfamily. Spore germination protein (SGP) (TC 2.A.3.9) family.</text>
</comment>
<feature type="transmembrane region" description="Helical" evidence="8">
    <location>
        <begin position="49"/>
        <end position="71"/>
    </location>
</feature>
<evidence type="ECO:0000256" key="7">
    <source>
        <dbReference type="ARBA" id="ARBA00023136"/>
    </source>
</evidence>
<feature type="transmembrane region" description="Helical" evidence="8">
    <location>
        <begin position="149"/>
        <end position="170"/>
    </location>
</feature>
<evidence type="ECO:0000256" key="3">
    <source>
        <dbReference type="ARBA" id="ARBA00022448"/>
    </source>
</evidence>
<evidence type="ECO:0000256" key="8">
    <source>
        <dbReference type="SAM" id="Phobius"/>
    </source>
</evidence>
<reference evidence="9 10" key="1">
    <citation type="submission" date="2017-07" db="EMBL/GenBank/DDBJ databases">
        <title>Isolation and whole genome analysis of endospore-forming bacteria from heroin.</title>
        <authorList>
            <person name="Kalinowski J."/>
            <person name="Ahrens B."/>
            <person name="Al-Dilaimi A."/>
            <person name="Winkler A."/>
            <person name="Wibberg D."/>
            <person name="Schleenbecker U."/>
            <person name="Ruckert C."/>
            <person name="Wolfel R."/>
            <person name="Grass G."/>
        </authorList>
    </citation>
    <scope>NUCLEOTIDE SEQUENCE [LARGE SCALE GENOMIC DNA]</scope>
    <source>
        <strain evidence="9 10">7539</strain>
    </source>
</reference>
<feature type="transmembrane region" description="Helical" evidence="8">
    <location>
        <begin position="190"/>
        <end position="214"/>
    </location>
</feature>
<dbReference type="GO" id="GO:0009847">
    <property type="term" value="P:spore germination"/>
    <property type="evidence" value="ECO:0007669"/>
    <property type="project" value="InterPro"/>
</dbReference>
<organism evidence="9 10">
    <name type="scientific">Shouchella clausii</name>
    <name type="common">Alkalihalobacillus clausii</name>
    <dbReference type="NCBI Taxonomy" id="79880"/>
    <lineage>
        <taxon>Bacteria</taxon>
        <taxon>Bacillati</taxon>
        <taxon>Bacillota</taxon>
        <taxon>Bacilli</taxon>
        <taxon>Bacillales</taxon>
        <taxon>Bacillaceae</taxon>
        <taxon>Shouchella</taxon>
    </lineage>
</organism>
<evidence type="ECO:0000256" key="2">
    <source>
        <dbReference type="ARBA" id="ARBA00007998"/>
    </source>
</evidence>
<feature type="transmembrane region" description="Helical" evidence="8">
    <location>
        <begin position="311"/>
        <end position="328"/>
    </location>
</feature>
<dbReference type="PANTHER" id="PTHR34975">
    <property type="entry name" value="SPORE GERMINATION PROTEIN A2"/>
    <property type="match status" value="1"/>
</dbReference>
<dbReference type="EMBL" id="NPCC01000004">
    <property type="protein sequence ID" value="PAE90804.1"/>
    <property type="molecule type" value="Genomic_DNA"/>
</dbReference>
<keyword evidence="3" id="KW-0813">Transport</keyword>
<evidence type="ECO:0000256" key="1">
    <source>
        <dbReference type="ARBA" id="ARBA00004141"/>
    </source>
</evidence>
<evidence type="ECO:0000313" key="9">
    <source>
        <dbReference type="EMBL" id="PAE90804.1"/>
    </source>
</evidence>
<keyword evidence="7 8" id="KW-0472">Membrane</keyword>
<feature type="transmembrane region" description="Helical" evidence="8">
    <location>
        <begin position="120"/>
        <end position="142"/>
    </location>
</feature>
<dbReference type="InterPro" id="IPR004761">
    <property type="entry name" value="Spore_GerAB"/>
</dbReference>
<dbReference type="Pfam" id="PF03845">
    <property type="entry name" value="Spore_permease"/>
    <property type="match status" value="1"/>
</dbReference>
<keyword evidence="4" id="KW-0309">Germination</keyword>
<evidence type="ECO:0000256" key="5">
    <source>
        <dbReference type="ARBA" id="ARBA00022692"/>
    </source>
</evidence>
<feature type="transmembrane region" description="Helical" evidence="8">
    <location>
        <begin position="15"/>
        <end position="37"/>
    </location>
</feature>
<proteinExistence type="inferred from homology"/>
<feature type="transmembrane region" description="Helical" evidence="8">
    <location>
        <begin position="275"/>
        <end position="299"/>
    </location>
</feature>
<accession>A0A268P4W3</accession>
<feature type="transmembrane region" description="Helical" evidence="8">
    <location>
        <begin position="226"/>
        <end position="246"/>
    </location>
</feature>
<dbReference type="AlphaFoldDB" id="A0A268P4W3"/>
<keyword evidence="6 8" id="KW-1133">Transmembrane helix</keyword>
<evidence type="ECO:0000256" key="4">
    <source>
        <dbReference type="ARBA" id="ARBA00022544"/>
    </source>
</evidence>
<sequence>MMPATHTQAPSESRLLSPFFSFFIVVGAQISVGVLGFERIIATFSGQDAWLSVVLAGMTVHVLVWLLYGILKRGEGDLVAIHKAVLGKAFGGLLNLYFIGYFALLAYTVIRTYIEIIQMWMFVEVYVWVLFLLLVCLAYSYVTNGLRVVVGLCVIGLFVSAPLLLANYFAFTHANVSNLFPMFEHSPQAILLGSKAMTLNMLGFEVLLVAYPFLKNGPASQKWSHLAVFTTTLIYTLAIVLTTIYFNQNQLNQTIWATITLWKVVDLSVIERFEYIGISTWLFVVLPTICLLLWAASRIANQAFSIKQRTGLRLLIVLLFVCSFFVVGRKEVNQLNDMTAAIGFWTIITYVPFLYIAQKVKLAVIKGGNKR</sequence>
<feature type="transmembrane region" description="Helical" evidence="8">
    <location>
        <begin position="92"/>
        <end position="114"/>
    </location>
</feature>
<protein>
    <submittedName>
        <fullName evidence="9">Uncharacterized protein</fullName>
    </submittedName>
</protein>
<dbReference type="RefSeq" id="WP_095326102.1">
    <property type="nucleotide sequence ID" value="NZ_NPCC01000004.1"/>
</dbReference>
<comment type="caution">
    <text evidence="9">The sequence shown here is derived from an EMBL/GenBank/DDBJ whole genome shotgun (WGS) entry which is preliminary data.</text>
</comment>
<feature type="transmembrane region" description="Helical" evidence="8">
    <location>
        <begin position="340"/>
        <end position="357"/>
    </location>
</feature>
<dbReference type="PANTHER" id="PTHR34975:SF2">
    <property type="entry name" value="SPORE GERMINATION PROTEIN A2"/>
    <property type="match status" value="1"/>
</dbReference>
<dbReference type="Proteomes" id="UP000216207">
    <property type="component" value="Unassembled WGS sequence"/>
</dbReference>
<gene>
    <name evidence="9" type="ORF">CHH72_02685</name>
</gene>
<evidence type="ECO:0000256" key="6">
    <source>
        <dbReference type="ARBA" id="ARBA00022989"/>
    </source>
</evidence>
<dbReference type="NCBIfam" id="TIGR00912">
    <property type="entry name" value="2A0309"/>
    <property type="match status" value="1"/>
</dbReference>
<comment type="subcellular location">
    <subcellularLocation>
        <location evidence="1">Membrane</location>
        <topology evidence="1">Multi-pass membrane protein</topology>
    </subcellularLocation>
</comment>
<name>A0A268P4W3_SHOCL</name>